<keyword evidence="3" id="KW-1185">Reference proteome</keyword>
<feature type="region of interest" description="Disordered" evidence="1">
    <location>
        <begin position="1"/>
        <end position="59"/>
    </location>
</feature>
<dbReference type="OrthoDB" id="5799997at2759"/>
<dbReference type="STRING" id="31234.E3LI91"/>
<accession>E3LI91</accession>
<evidence type="ECO:0000313" key="3">
    <source>
        <dbReference type="Proteomes" id="UP000008281"/>
    </source>
</evidence>
<dbReference type="InterPro" id="IPR042185">
    <property type="entry name" value="Serpin_sf_2"/>
</dbReference>
<dbReference type="Proteomes" id="UP000008281">
    <property type="component" value="Unassembled WGS sequence"/>
</dbReference>
<dbReference type="GeneID" id="9820316"/>
<dbReference type="eggNOG" id="ENOG502T29C">
    <property type="taxonomic scope" value="Eukaryota"/>
</dbReference>
<reference evidence="2" key="1">
    <citation type="submission" date="2007-07" db="EMBL/GenBank/DDBJ databases">
        <title>PCAP assembly of the Caenorhabditis remanei genome.</title>
        <authorList>
            <consortium name="The Caenorhabditis remanei Sequencing Consortium"/>
            <person name="Wilson R.K."/>
        </authorList>
    </citation>
    <scope>NUCLEOTIDE SEQUENCE [LARGE SCALE GENOMIC DNA]</scope>
    <source>
        <strain evidence="2">PB4641</strain>
    </source>
</reference>
<protein>
    <submittedName>
        <fullName evidence="2">Uncharacterized protein</fullName>
    </submittedName>
</protein>
<dbReference type="InterPro" id="IPR036186">
    <property type="entry name" value="Serpin_sf"/>
</dbReference>
<evidence type="ECO:0000256" key="1">
    <source>
        <dbReference type="SAM" id="MobiDB-lite"/>
    </source>
</evidence>
<gene>
    <name evidence="2" type="ORF">CRE_09342</name>
</gene>
<dbReference type="KEGG" id="crq:GCK72_020273"/>
<dbReference type="SUPFAM" id="SSF56574">
    <property type="entry name" value="Serpins"/>
    <property type="match status" value="1"/>
</dbReference>
<dbReference type="FunCoup" id="E3LI91">
    <property type="interactions" value="1536"/>
</dbReference>
<dbReference type="OMA" id="PENCAPN"/>
<dbReference type="Gene3D" id="3.30.497.10">
    <property type="entry name" value="Antithrombin, subunit I, domain 2"/>
    <property type="match status" value="1"/>
</dbReference>
<feature type="compositionally biased region" description="Basic and acidic residues" evidence="1">
    <location>
        <begin position="21"/>
        <end position="31"/>
    </location>
</feature>
<organism evidence="3">
    <name type="scientific">Caenorhabditis remanei</name>
    <name type="common">Caenorhabditis vulgaris</name>
    <dbReference type="NCBI Taxonomy" id="31234"/>
    <lineage>
        <taxon>Eukaryota</taxon>
        <taxon>Metazoa</taxon>
        <taxon>Ecdysozoa</taxon>
        <taxon>Nematoda</taxon>
        <taxon>Chromadorea</taxon>
        <taxon>Rhabditida</taxon>
        <taxon>Rhabditina</taxon>
        <taxon>Rhabditomorpha</taxon>
        <taxon>Rhabditoidea</taxon>
        <taxon>Rhabditidae</taxon>
        <taxon>Peloderinae</taxon>
        <taxon>Caenorhabditis</taxon>
    </lineage>
</organism>
<dbReference type="Gene3D" id="2.30.39.10">
    <property type="entry name" value="Alpha-1-antitrypsin, domain 1"/>
    <property type="match status" value="1"/>
</dbReference>
<dbReference type="RefSeq" id="XP_003116413.2">
    <property type="nucleotide sequence ID" value="XM_003116365.2"/>
</dbReference>
<sequence length="681" mass="78554">MVHPKVGAYGALAQYARKKQKENSTSKETNKPRILPQVVPSTVNKKQPKQKKGLTDKQIREKNERKLLRQEMKKGNIKLKDGNFVENIDVLKFEKKLDLLQQDEKTGEDQSEVDLLMKDGKKKTDAEWKKDRKKKDLEIQKKPITQTKLLQKYKVDRDDYMLQYATAEEKPVYFEEYEPSAYPCFHSTNPCLWGVAPNVTCDRLLQYTNEIMKSYVPPKTDHLPSLLVKSDKLRVTSPFTNFCFNPVQALRAWGLLANIAQNKTFDELKKYIDYYTALDTIEKNGDSLNKLLLSLHYESEFLFDGCVRLFTELPRHLHHNVEVRRKISTYYGGRSKRAGVQHHCFQTDSDGFYSCYRINQEVSLSTRGSVRYVVPENSAPNWRASIALASAMDCTFYWKTTGARPIEINNFEFTESIDNEVRNSMCVVISAEADIATFDKYVRLESHQPGVYLYIIPEDRKNAHKKKSFPSNTLDIINGVWTPLSRQKVYIPKCTTSIPISLYEHAKHHGLSRLFSGEKSELRQLNSSGFDAAGSPQFATLFDHYHKTVFEIETRQPGSSDLSRDFDELAPDRAHQSIDDSMANVFGKFQMDGYQSYDPLFTYHEDHLDRSPTPFLKSSVFYKKNNAGLDLAFPFYYVMTRKIKTMPVGTEKTKSDPRDLQESPLIVCAGYFNNTPWVKNK</sequence>
<dbReference type="HOGENOM" id="CLU_028991_0_0_1"/>
<dbReference type="AlphaFoldDB" id="E3LI91"/>
<proteinExistence type="predicted"/>
<dbReference type="CTD" id="9820316"/>
<dbReference type="EMBL" id="DS268409">
    <property type="protein sequence ID" value="EFO95309.1"/>
    <property type="molecule type" value="Genomic_DNA"/>
</dbReference>
<name>E3LI91_CAERE</name>
<dbReference type="InterPro" id="IPR042178">
    <property type="entry name" value="Serpin_sf_1"/>
</dbReference>
<evidence type="ECO:0000313" key="2">
    <source>
        <dbReference type="EMBL" id="EFO95309.1"/>
    </source>
</evidence>